<organism evidence="8 9">
    <name type="scientific">Actinidia rufa</name>
    <dbReference type="NCBI Taxonomy" id="165716"/>
    <lineage>
        <taxon>Eukaryota</taxon>
        <taxon>Viridiplantae</taxon>
        <taxon>Streptophyta</taxon>
        <taxon>Embryophyta</taxon>
        <taxon>Tracheophyta</taxon>
        <taxon>Spermatophyta</taxon>
        <taxon>Magnoliopsida</taxon>
        <taxon>eudicotyledons</taxon>
        <taxon>Gunneridae</taxon>
        <taxon>Pentapetalae</taxon>
        <taxon>asterids</taxon>
        <taxon>Ericales</taxon>
        <taxon>Actinidiaceae</taxon>
        <taxon>Actinidia</taxon>
    </lineage>
</organism>
<evidence type="ECO:0000313" key="9">
    <source>
        <dbReference type="Proteomes" id="UP000585474"/>
    </source>
</evidence>
<dbReference type="Pfam" id="PF04144">
    <property type="entry name" value="SCAMP"/>
    <property type="match status" value="1"/>
</dbReference>
<evidence type="ECO:0000256" key="5">
    <source>
        <dbReference type="ARBA" id="ARBA00023136"/>
    </source>
</evidence>
<dbReference type="EMBL" id="BJWL01000466">
    <property type="protein sequence ID" value="GFS46394.1"/>
    <property type="molecule type" value="Genomic_DNA"/>
</dbReference>
<feature type="transmembrane region" description="Helical" evidence="7">
    <location>
        <begin position="33"/>
        <end position="54"/>
    </location>
</feature>
<dbReference type="GO" id="GO:0005886">
    <property type="term" value="C:plasma membrane"/>
    <property type="evidence" value="ECO:0007669"/>
    <property type="project" value="UniProtKB-SubCell"/>
</dbReference>
<evidence type="ECO:0000256" key="2">
    <source>
        <dbReference type="ARBA" id="ARBA00010482"/>
    </source>
</evidence>
<dbReference type="GO" id="GO:0055038">
    <property type="term" value="C:recycling endosome membrane"/>
    <property type="evidence" value="ECO:0007669"/>
    <property type="project" value="TreeGrafter"/>
</dbReference>
<evidence type="ECO:0000313" key="8">
    <source>
        <dbReference type="EMBL" id="GFS46394.1"/>
    </source>
</evidence>
<dbReference type="AlphaFoldDB" id="A0A7J0E0X5"/>
<keyword evidence="3 7" id="KW-0812">Transmembrane</keyword>
<keyword evidence="7" id="KW-0813">Transport</keyword>
<dbReference type="InterPro" id="IPR007273">
    <property type="entry name" value="SCAMP"/>
</dbReference>
<proteinExistence type="inferred from homology"/>
<comment type="caution">
    <text evidence="8">The sequence shown here is derived from an EMBL/GenBank/DDBJ whole genome shotgun (WGS) entry which is preliminary data.</text>
</comment>
<keyword evidence="7" id="KW-1003">Cell membrane</keyword>
<keyword evidence="9" id="KW-1185">Reference proteome</keyword>
<dbReference type="GO" id="GO:0030658">
    <property type="term" value="C:transport vesicle membrane"/>
    <property type="evidence" value="ECO:0007669"/>
    <property type="project" value="UniProtKB-SubCell"/>
</dbReference>
<dbReference type="PANTHER" id="PTHR10687">
    <property type="entry name" value="SECRETORY CARRIER-ASSOCIATED MEMBRANE PROTEIN SCAMP"/>
    <property type="match status" value="1"/>
</dbReference>
<dbReference type="GO" id="GO:0032588">
    <property type="term" value="C:trans-Golgi network membrane"/>
    <property type="evidence" value="ECO:0007669"/>
    <property type="project" value="TreeGrafter"/>
</dbReference>
<comment type="subcellular location">
    <subcellularLocation>
        <location evidence="7">Cell membrane</location>
        <topology evidence="7">Multi-pass membrane protein</topology>
    </subcellularLocation>
    <subcellularLocation>
        <location evidence="7">Cytoplasmic vesicle</location>
        <location evidence="7">Secretory vesicle membrane</location>
        <topology evidence="7">Multi-pass membrane protein</topology>
    </subcellularLocation>
</comment>
<dbReference type="PANTHER" id="PTHR10687:SF75">
    <property type="entry name" value="SECRETORY CARRIER-ASSOCIATED MEMBRANE PROTEIN 5"/>
    <property type="match status" value="1"/>
</dbReference>
<gene>
    <name evidence="8" type="ORF">Acr_00g0101970</name>
</gene>
<feature type="transmembrane region" description="Helical" evidence="7">
    <location>
        <begin position="74"/>
        <end position="96"/>
    </location>
</feature>
<comment type="function">
    <text evidence="1 7">Probably involved in membrane trafficking.</text>
</comment>
<dbReference type="GO" id="GO:0015031">
    <property type="term" value="P:protein transport"/>
    <property type="evidence" value="ECO:0007669"/>
    <property type="project" value="InterPro"/>
</dbReference>
<sequence length="126" mass="14120">MEINEMAKLEAHNILRGDVCWPTESDMKFECFLFFYSLHLAFCIWAAVAPPIIFKGKSMAGILPALDMISNHALIGVFYFIGFGMFCLETLISLWVSELPSFSPIGAASILYMHFRGSGKAAEMKR</sequence>
<keyword evidence="6 7" id="KW-0968">Cytoplasmic vesicle</keyword>
<keyword evidence="5 7" id="KW-0472">Membrane</keyword>
<comment type="caution">
    <text evidence="7">Lacks conserved residue(s) required for the propagation of feature annotation.</text>
</comment>
<protein>
    <recommendedName>
        <fullName evidence="7">Secretory carrier-associated membrane protein</fullName>
        <shortName evidence="7">Secretory carrier membrane protein</shortName>
    </recommendedName>
</protein>
<evidence type="ECO:0000256" key="4">
    <source>
        <dbReference type="ARBA" id="ARBA00022989"/>
    </source>
</evidence>
<accession>A0A7J0E0X5</accession>
<evidence type="ECO:0000256" key="3">
    <source>
        <dbReference type="ARBA" id="ARBA00022692"/>
    </source>
</evidence>
<keyword evidence="4 7" id="KW-1133">Transmembrane helix</keyword>
<dbReference type="OrthoDB" id="242866at2759"/>
<evidence type="ECO:0000256" key="7">
    <source>
        <dbReference type="RuleBase" id="RU363122"/>
    </source>
</evidence>
<evidence type="ECO:0000256" key="1">
    <source>
        <dbReference type="ARBA" id="ARBA00004003"/>
    </source>
</evidence>
<reference evidence="9" key="1">
    <citation type="submission" date="2019-07" db="EMBL/GenBank/DDBJ databases">
        <title>De Novo Assembly of kiwifruit Actinidia rufa.</title>
        <authorList>
            <person name="Sugita-Konishi S."/>
            <person name="Sato K."/>
            <person name="Mori E."/>
            <person name="Abe Y."/>
            <person name="Kisaki G."/>
            <person name="Hamano K."/>
            <person name="Suezawa K."/>
            <person name="Otani M."/>
            <person name="Fukuda T."/>
            <person name="Manabe T."/>
            <person name="Gomi K."/>
            <person name="Tabuchi M."/>
            <person name="Akimitsu K."/>
            <person name="Kataoka I."/>
        </authorList>
    </citation>
    <scope>NUCLEOTIDE SEQUENCE [LARGE SCALE GENOMIC DNA]</scope>
    <source>
        <strain evidence="9">cv. Fuchu</strain>
    </source>
</reference>
<comment type="similarity">
    <text evidence="2 7">Belongs to the SCAMP family.</text>
</comment>
<evidence type="ECO:0000256" key="6">
    <source>
        <dbReference type="ARBA" id="ARBA00023329"/>
    </source>
</evidence>
<dbReference type="Proteomes" id="UP000585474">
    <property type="component" value="Unassembled WGS sequence"/>
</dbReference>
<name>A0A7J0E0X5_9ERIC</name>